<evidence type="ECO:0000313" key="2">
    <source>
        <dbReference type="Proteomes" id="UP001497480"/>
    </source>
</evidence>
<comment type="caution">
    <text evidence="1">The sequence shown here is derived from an EMBL/GenBank/DDBJ whole genome shotgun (WGS) entry which is preliminary data.</text>
</comment>
<proteinExistence type="predicted"/>
<dbReference type="EMBL" id="CAXHTB010000024">
    <property type="protein sequence ID" value="CAL0332219.1"/>
    <property type="molecule type" value="Genomic_DNA"/>
</dbReference>
<organism evidence="1 2">
    <name type="scientific">Lupinus luteus</name>
    <name type="common">European yellow lupine</name>
    <dbReference type="NCBI Taxonomy" id="3873"/>
    <lineage>
        <taxon>Eukaryota</taxon>
        <taxon>Viridiplantae</taxon>
        <taxon>Streptophyta</taxon>
        <taxon>Embryophyta</taxon>
        <taxon>Tracheophyta</taxon>
        <taxon>Spermatophyta</taxon>
        <taxon>Magnoliopsida</taxon>
        <taxon>eudicotyledons</taxon>
        <taxon>Gunneridae</taxon>
        <taxon>Pentapetalae</taxon>
        <taxon>rosids</taxon>
        <taxon>fabids</taxon>
        <taxon>Fabales</taxon>
        <taxon>Fabaceae</taxon>
        <taxon>Papilionoideae</taxon>
        <taxon>50 kb inversion clade</taxon>
        <taxon>genistoids sensu lato</taxon>
        <taxon>core genistoids</taxon>
        <taxon>Genisteae</taxon>
        <taxon>Lupinus</taxon>
    </lineage>
</organism>
<dbReference type="AlphaFoldDB" id="A0AAV1YGY2"/>
<reference evidence="1 2" key="1">
    <citation type="submission" date="2024-03" db="EMBL/GenBank/DDBJ databases">
        <authorList>
            <person name="Martinez-Hernandez J."/>
        </authorList>
    </citation>
    <scope>NUCLEOTIDE SEQUENCE [LARGE SCALE GENOMIC DNA]</scope>
</reference>
<keyword evidence="2" id="KW-1185">Reference proteome</keyword>
<evidence type="ECO:0000313" key="1">
    <source>
        <dbReference type="EMBL" id="CAL0332219.1"/>
    </source>
</evidence>
<protein>
    <submittedName>
        <fullName evidence="1">Uncharacterized protein</fullName>
    </submittedName>
</protein>
<dbReference type="Proteomes" id="UP001497480">
    <property type="component" value="Unassembled WGS sequence"/>
</dbReference>
<sequence>MSGQKGVCGEKGSSDYVSGKVVVVASKACREISRTALVWALTHVAQNGDCIKLLLLIPAICSSKRIWGLSRFATDCTTGHWRSGVGTASDQKELVANLCSHMVLQLHDFYDPEKIKIRVKILSGSSFGAVAAEAKKVQSSWVILDK</sequence>
<gene>
    <name evidence="1" type="ORF">LLUT_LOCUS33279</name>
</gene>
<name>A0AAV1YGY2_LUPLU</name>
<accession>A0AAV1YGY2</accession>